<reference evidence="2 3" key="1">
    <citation type="submission" date="2015-07" db="EMBL/GenBank/DDBJ databases">
        <title>Whole genome sequence of Thermanaerothrix daxensis DSM 23592.</title>
        <authorList>
            <person name="Hemp J."/>
            <person name="Ward L.M."/>
            <person name="Pace L.A."/>
            <person name="Fischer W.W."/>
        </authorList>
    </citation>
    <scope>NUCLEOTIDE SEQUENCE [LARGE SCALE GENOMIC DNA]</scope>
    <source>
        <strain evidence="2 3">GNS-1</strain>
    </source>
</reference>
<organism evidence="2 3">
    <name type="scientific">Thermanaerothrix daxensis</name>
    <dbReference type="NCBI Taxonomy" id="869279"/>
    <lineage>
        <taxon>Bacteria</taxon>
        <taxon>Bacillati</taxon>
        <taxon>Chloroflexota</taxon>
        <taxon>Anaerolineae</taxon>
        <taxon>Anaerolineales</taxon>
        <taxon>Anaerolineaceae</taxon>
        <taxon>Thermanaerothrix</taxon>
    </lineage>
</organism>
<keyword evidence="3" id="KW-1185">Reference proteome</keyword>
<protein>
    <submittedName>
        <fullName evidence="2">Uncharacterized protein</fullName>
    </submittedName>
</protein>
<comment type="caution">
    <text evidence="2">The sequence shown here is derived from an EMBL/GenBank/DDBJ whole genome shotgun (WGS) entry which is preliminary data.</text>
</comment>
<dbReference type="STRING" id="869279.SE15_07495"/>
<name>A0A0P6YDN5_9CHLR</name>
<feature type="transmembrane region" description="Helical" evidence="1">
    <location>
        <begin position="25"/>
        <end position="49"/>
    </location>
</feature>
<gene>
    <name evidence="2" type="ORF">SE15_07495</name>
</gene>
<dbReference type="Proteomes" id="UP000050544">
    <property type="component" value="Unassembled WGS sequence"/>
</dbReference>
<evidence type="ECO:0000256" key="1">
    <source>
        <dbReference type="SAM" id="Phobius"/>
    </source>
</evidence>
<proteinExistence type="predicted"/>
<keyword evidence="1" id="KW-0472">Membrane</keyword>
<sequence>MGKYTDYKRQPSLNEREANSKLHPIWQGVGFGLMILTPVLGYFGALALLDENARRGWATIPADLLAPGSDPLLYVKIILTIALMLVIFTFFQLITYVLYRLFGPSRYGPLDVPPVAYPKRRKRQR</sequence>
<dbReference type="EMBL" id="LGKO01000004">
    <property type="protein sequence ID" value="KPL83110.1"/>
    <property type="molecule type" value="Genomic_DNA"/>
</dbReference>
<feature type="transmembrane region" description="Helical" evidence="1">
    <location>
        <begin position="73"/>
        <end position="99"/>
    </location>
</feature>
<dbReference type="OrthoDB" id="162886at2"/>
<evidence type="ECO:0000313" key="3">
    <source>
        <dbReference type="Proteomes" id="UP000050544"/>
    </source>
</evidence>
<accession>A0A0P6YDN5</accession>
<keyword evidence="1" id="KW-0812">Transmembrane</keyword>
<keyword evidence="1" id="KW-1133">Transmembrane helix</keyword>
<evidence type="ECO:0000313" key="2">
    <source>
        <dbReference type="EMBL" id="KPL83110.1"/>
    </source>
</evidence>
<dbReference type="AlphaFoldDB" id="A0A0P6YDN5"/>
<dbReference type="RefSeq" id="WP_054521497.1">
    <property type="nucleotide sequence ID" value="NZ_LGKO01000004.1"/>
</dbReference>